<dbReference type="GO" id="GO:0006508">
    <property type="term" value="P:proteolysis"/>
    <property type="evidence" value="ECO:0007669"/>
    <property type="project" value="InterPro"/>
</dbReference>
<dbReference type="PANTHER" id="PTHR11851">
    <property type="entry name" value="METALLOPROTEASE"/>
    <property type="match status" value="1"/>
</dbReference>
<dbReference type="GO" id="GO:0004222">
    <property type="term" value="F:metalloendopeptidase activity"/>
    <property type="evidence" value="ECO:0007669"/>
    <property type="project" value="InterPro"/>
</dbReference>
<dbReference type="GO" id="GO:0046872">
    <property type="term" value="F:metal ion binding"/>
    <property type="evidence" value="ECO:0007669"/>
    <property type="project" value="InterPro"/>
</dbReference>
<comment type="cofactor">
    <cofactor evidence="1">
        <name>Zn(2+)</name>
        <dbReference type="ChEBI" id="CHEBI:29105"/>
    </cofactor>
</comment>
<dbReference type="EMBL" id="JAKUML010000018">
    <property type="protein sequence ID" value="MCJ8147280.1"/>
    <property type="molecule type" value="Genomic_DNA"/>
</dbReference>
<reference evidence="6" key="1">
    <citation type="submission" date="2022-02" db="EMBL/GenBank/DDBJ databases">
        <title>Acinetobacter A3.8 sp. nov., isolated from Sediment (Zhairuo Island).</title>
        <authorList>
            <person name="Zheng K."/>
        </authorList>
    </citation>
    <scope>NUCLEOTIDE SEQUENCE</scope>
    <source>
        <strain evidence="6">A3.8</strain>
    </source>
</reference>
<dbReference type="Proteomes" id="UP001139701">
    <property type="component" value="Unassembled WGS sequence"/>
</dbReference>
<dbReference type="RefSeq" id="WP_241573102.1">
    <property type="nucleotide sequence ID" value="NZ_JAKUML010000018.1"/>
</dbReference>
<protein>
    <submittedName>
        <fullName evidence="6">Insulinase family protein</fullName>
    </submittedName>
</protein>
<dbReference type="PANTHER" id="PTHR11851:SF49">
    <property type="entry name" value="MITOCHONDRIAL-PROCESSING PEPTIDASE SUBUNIT ALPHA"/>
    <property type="match status" value="1"/>
</dbReference>
<evidence type="ECO:0000259" key="5">
    <source>
        <dbReference type="Pfam" id="PF05193"/>
    </source>
</evidence>
<dbReference type="SUPFAM" id="SSF63411">
    <property type="entry name" value="LuxS/MPP-like metallohydrolase"/>
    <property type="match status" value="2"/>
</dbReference>
<evidence type="ECO:0000313" key="7">
    <source>
        <dbReference type="Proteomes" id="UP001139701"/>
    </source>
</evidence>
<accession>A0A9X2BB75</accession>
<dbReference type="InterPro" id="IPR007863">
    <property type="entry name" value="Peptidase_M16_C"/>
</dbReference>
<dbReference type="PROSITE" id="PS00143">
    <property type="entry name" value="INSULINASE"/>
    <property type="match status" value="1"/>
</dbReference>
<feature type="domain" description="Peptidase M16 N-terminal" evidence="4">
    <location>
        <begin position="76"/>
        <end position="220"/>
    </location>
</feature>
<dbReference type="Gene3D" id="3.30.830.10">
    <property type="entry name" value="Metalloenzyme, LuxS/M16 peptidase-like"/>
    <property type="match status" value="2"/>
</dbReference>
<name>A0A9X2BB75_9GAMM</name>
<dbReference type="InterPro" id="IPR001431">
    <property type="entry name" value="Pept_M16_Zn_BS"/>
</dbReference>
<feature type="domain" description="Peptidase M16 C-terminal" evidence="5">
    <location>
        <begin position="231"/>
        <end position="411"/>
    </location>
</feature>
<evidence type="ECO:0000313" key="6">
    <source>
        <dbReference type="EMBL" id="MCJ8147280.1"/>
    </source>
</evidence>
<comment type="caution">
    <text evidence="6">The sequence shown here is derived from an EMBL/GenBank/DDBJ whole genome shotgun (WGS) entry which is preliminary data.</text>
</comment>
<evidence type="ECO:0000256" key="2">
    <source>
        <dbReference type="ARBA" id="ARBA00007261"/>
    </source>
</evidence>
<dbReference type="AlphaFoldDB" id="A0A9X2BB75"/>
<dbReference type="Pfam" id="PF00675">
    <property type="entry name" value="Peptidase_M16"/>
    <property type="match status" value="1"/>
</dbReference>
<evidence type="ECO:0000256" key="1">
    <source>
        <dbReference type="ARBA" id="ARBA00001947"/>
    </source>
</evidence>
<proteinExistence type="inferred from homology"/>
<sequence length="539" mass="61477">MHKTSQITTLQISKDKKTSSLWQSPICVALTATLFVVTMPQLAYAKNETTKNHSIKSKSVKTDNKTIYHTLNNGLKVIIQPDHRAPLAMVQVWYQVGGADEPDDLLGISHVLEHMMFKGTVKVPDDQFKRINANFGGSLNALTNHNYTYYYQLFPKDYVALALELEADRMSNLHLRQYDFATEIEVVKEERRQRIEDNPQAQAFEDFRQIAYPSSRYRLPVIGYMQNLNHIKLADVRKWYQTWYAPNNSTVVIVGDVNPQQTLTQVQRYFGDLKSKKLPGRNRLKESNQSGYRHEVKYASVQVPNLYMAWNVPSLATASPKNQAYVLDILREVLDGGLSARIEKELVREQKILTTASANYEMLNRGDTIFSITAIPAEGVTLKQAEQAIIKLIDELKTSWIQPDELLRVQSSTLSKMVYAQDTLQGQAELIGKMQANNVDANEAKNLFQKYDNIKAEDLQQVITQYFNEDNLASLYLLPMDQQPVFTQNQTLSQTQNQTQNEVNSLSQNQEKPIQQNQQNNDVVNTAKTQSTTTQSLKN</sequence>
<evidence type="ECO:0000259" key="4">
    <source>
        <dbReference type="Pfam" id="PF00675"/>
    </source>
</evidence>
<dbReference type="Pfam" id="PF05193">
    <property type="entry name" value="Peptidase_M16_C"/>
    <property type="match status" value="1"/>
</dbReference>
<evidence type="ECO:0000256" key="3">
    <source>
        <dbReference type="RuleBase" id="RU004447"/>
    </source>
</evidence>
<gene>
    <name evidence="6" type="ORF">MKI79_10315</name>
</gene>
<dbReference type="InterPro" id="IPR011765">
    <property type="entry name" value="Pept_M16_N"/>
</dbReference>
<keyword evidence="7" id="KW-1185">Reference proteome</keyword>
<dbReference type="InterPro" id="IPR050361">
    <property type="entry name" value="MPP/UQCRC_Complex"/>
</dbReference>
<organism evidence="6 7">
    <name type="scientific">Acinetobacter sedimenti</name>
    <dbReference type="NCBI Taxonomy" id="2919922"/>
    <lineage>
        <taxon>Bacteria</taxon>
        <taxon>Pseudomonadati</taxon>
        <taxon>Pseudomonadota</taxon>
        <taxon>Gammaproteobacteria</taxon>
        <taxon>Moraxellales</taxon>
        <taxon>Moraxellaceae</taxon>
        <taxon>Acinetobacter</taxon>
    </lineage>
</organism>
<comment type="similarity">
    <text evidence="2 3">Belongs to the peptidase M16 family.</text>
</comment>
<dbReference type="InterPro" id="IPR011249">
    <property type="entry name" value="Metalloenz_LuxS/M16"/>
</dbReference>